<dbReference type="EMBL" id="JAAIUO010000009">
    <property type="protein sequence ID" value="NSK15421.1"/>
    <property type="molecule type" value="Genomic_DNA"/>
</dbReference>
<reference evidence="3" key="2">
    <citation type="submission" date="2020-02" db="EMBL/GenBank/DDBJ databases">
        <authorList>
            <person name="Littmann E."/>
            <person name="Sorbara M."/>
        </authorList>
    </citation>
    <scope>NUCLEOTIDE SEQUENCE</scope>
    <source>
        <strain evidence="3">MSK.17.11</strain>
        <strain evidence="2">MSK.17.38</strain>
    </source>
</reference>
<evidence type="ECO:0000313" key="4">
    <source>
        <dbReference type="Proteomes" id="UP000528555"/>
    </source>
</evidence>
<gene>
    <name evidence="3" type="ORF">G5A66_11145</name>
    <name evidence="2" type="ORF">G5A75_11255</name>
</gene>
<reference evidence="4 5" key="1">
    <citation type="journal article" date="2020" name="Cell Host Microbe">
        <title>Functional and Genomic Variation between Human-Derived Isolates of Lachnospiraceae Reveals Inter- and Intra-Species Diversity.</title>
        <authorList>
            <person name="Sorbara M.T."/>
            <person name="Littmann E.R."/>
            <person name="Fontana E."/>
            <person name="Moody T.U."/>
            <person name="Kohout C.E."/>
            <person name="Gjonbalaj M."/>
            <person name="Eaton V."/>
            <person name="Seok R."/>
            <person name="Leiner I.M."/>
            <person name="Pamer E.G."/>
        </authorList>
    </citation>
    <scope>NUCLEOTIDE SEQUENCE [LARGE SCALE GENOMIC DNA]</scope>
    <source>
        <strain evidence="3 4">MSK.17.11</strain>
        <strain evidence="2 5">MSK.17.38</strain>
    </source>
</reference>
<evidence type="ECO:0000259" key="1">
    <source>
        <dbReference type="Pfam" id="PF00534"/>
    </source>
</evidence>
<dbReference type="RefSeq" id="WP_173815075.1">
    <property type="nucleotide sequence ID" value="NZ_JAAITX010000009.1"/>
</dbReference>
<dbReference type="CDD" id="cd03794">
    <property type="entry name" value="GT4_WbuB-like"/>
    <property type="match status" value="1"/>
</dbReference>
<organism evidence="3 4">
    <name type="scientific">Dorea phocaeensis</name>
    <dbReference type="NCBI Taxonomy" id="2040291"/>
    <lineage>
        <taxon>Bacteria</taxon>
        <taxon>Bacillati</taxon>
        <taxon>Bacillota</taxon>
        <taxon>Clostridia</taxon>
        <taxon>Lachnospirales</taxon>
        <taxon>Lachnospiraceae</taxon>
        <taxon>Dorea</taxon>
    </lineage>
</organism>
<keyword evidence="4" id="KW-1185">Reference proteome</keyword>
<dbReference type="Pfam" id="PF00534">
    <property type="entry name" value="Glycos_transf_1"/>
    <property type="match status" value="1"/>
</dbReference>
<dbReference type="AlphaFoldDB" id="A0A850HML0"/>
<feature type="domain" description="Glycosyl transferase family 1" evidence="1">
    <location>
        <begin position="212"/>
        <end position="374"/>
    </location>
</feature>
<keyword evidence="3" id="KW-0808">Transferase</keyword>
<proteinExistence type="predicted"/>
<dbReference type="SUPFAM" id="SSF53756">
    <property type="entry name" value="UDP-Glycosyltransferase/glycogen phosphorylase"/>
    <property type="match status" value="1"/>
</dbReference>
<comment type="caution">
    <text evidence="3">The sequence shown here is derived from an EMBL/GenBank/DDBJ whole genome shotgun (WGS) entry which is preliminary data.</text>
</comment>
<dbReference type="EMBL" id="JAAITX010000009">
    <property type="protein sequence ID" value="NVH59176.1"/>
    <property type="molecule type" value="Genomic_DNA"/>
</dbReference>
<dbReference type="PANTHER" id="PTHR12526">
    <property type="entry name" value="GLYCOSYLTRANSFERASE"/>
    <property type="match status" value="1"/>
</dbReference>
<accession>A0A850HML0</accession>
<sequence>MDIVIIADFCGRFNQKDNNRFTYLAKMLCEKHSVEIITSDFIHGEKKYFENSPTDFPYEITMLHEGYYKRNVCLQRFQAHYIWGKNLKKYLNKRKKPDVIYCAVPPLQAAYEAAKYCEKNKVRFIIDVQDLWPEAFQMALHIPVLSHLLFLPFQYMANVIYKMADGICAVSESYVSRVLRVNRKCKNGHSVFLGTCLKKFDENSNNKHLLEKEVNELWLAYCGTLGKSYDIEGVIEALALLKKKEILCPRFIVIGDGEKSEELRELAKQKNVDAYFTGRLEYKKMCALLCQCDMVVNPIIGSSVASIINKHSDYAASGLPVINTQNSIEYIKLVEKYQMGLNSESGNIVQLAENIKTLSEDKELRIVMGRNARRCAVEKFDREFTYPELVKTILSRGE</sequence>
<dbReference type="Proteomes" id="UP000701680">
    <property type="component" value="Unassembled WGS sequence"/>
</dbReference>
<evidence type="ECO:0000313" key="3">
    <source>
        <dbReference type="EMBL" id="NVH59176.1"/>
    </source>
</evidence>
<protein>
    <submittedName>
        <fullName evidence="3">Glycosyltransferase family 4 protein</fullName>
    </submittedName>
</protein>
<evidence type="ECO:0000313" key="2">
    <source>
        <dbReference type="EMBL" id="NSK15421.1"/>
    </source>
</evidence>
<dbReference type="Gene3D" id="3.40.50.2000">
    <property type="entry name" value="Glycogen Phosphorylase B"/>
    <property type="match status" value="2"/>
</dbReference>
<dbReference type="InterPro" id="IPR001296">
    <property type="entry name" value="Glyco_trans_1"/>
</dbReference>
<dbReference type="Proteomes" id="UP000528555">
    <property type="component" value="Unassembled WGS sequence"/>
</dbReference>
<name>A0A850HML0_9FIRM</name>
<dbReference type="GO" id="GO:0016757">
    <property type="term" value="F:glycosyltransferase activity"/>
    <property type="evidence" value="ECO:0007669"/>
    <property type="project" value="InterPro"/>
</dbReference>
<evidence type="ECO:0000313" key="5">
    <source>
        <dbReference type="Proteomes" id="UP000701680"/>
    </source>
</evidence>